<dbReference type="Pfam" id="PF13103">
    <property type="entry name" value="TonB_2"/>
    <property type="match status" value="1"/>
</dbReference>
<dbReference type="Gene3D" id="3.30.1150.10">
    <property type="match status" value="1"/>
</dbReference>
<organism evidence="12 13">
    <name type="scientific">Bradyrhizobium huanghuaihaiense</name>
    <dbReference type="NCBI Taxonomy" id="990078"/>
    <lineage>
        <taxon>Bacteria</taxon>
        <taxon>Pseudomonadati</taxon>
        <taxon>Pseudomonadota</taxon>
        <taxon>Alphaproteobacteria</taxon>
        <taxon>Hyphomicrobiales</taxon>
        <taxon>Nitrobacteraceae</taxon>
        <taxon>Bradyrhizobium</taxon>
    </lineage>
</organism>
<evidence type="ECO:0000259" key="11">
    <source>
        <dbReference type="PROSITE" id="PS52015"/>
    </source>
</evidence>
<keyword evidence="4" id="KW-1003">Cell membrane</keyword>
<comment type="caution">
    <text evidence="12">The sequence shown here is derived from an EMBL/GenBank/DDBJ whole genome shotgun (WGS) entry which is preliminary data.</text>
</comment>
<evidence type="ECO:0000256" key="10">
    <source>
        <dbReference type="SAM" id="MobiDB-lite"/>
    </source>
</evidence>
<evidence type="ECO:0000313" key="13">
    <source>
        <dbReference type="Proteomes" id="UP000316291"/>
    </source>
</evidence>
<dbReference type="GO" id="GO:0031992">
    <property type="term" value="F:energy transducer activity"/>
    <property type="evidence" value="ECO:0007669"/>
    <property type="project" value="TreeGrafter"/>
</dbReference>
<keyword evidence="7" id="KW-0653">Protein transport</keyword>
<dbReference type="RefSeq" id="WP_026312419.1">
    <property type="nucleotide sequence ID" value="NZ_VLLA01000005.1"/>
</dbReference>
<dbReference type="InterPro" id="IPR006260">
    <property type="entry name" value="TonB/TolA_C"/>
</dbReference>
<dbReference type="NCBIfam" id="TIGR01352">
    <property type="entry name" value="tonB_Cterm"/>
    <property type="match status" value="1"/>
</dbReference>
<reference evidence="12 13" key="1">
    <citation type="journal article" date="2015" name="Stand. Genomic Sci.">
        <title>Genomic Encyclopedia of Bacterial and Archaeal Type Strains, Phase III: the genomes of soil and plant-associated and newly described type strains.</title>
        <authorList>
            <person name="Whitman W.B."/>
            <person name="Woyke T."/>
            <person name="Klenk H.P."/>
            <person name="Zhou Y."/>
            <person name="Lilburn T.G."/>
            <person name="Beck B.J."/>
            <person name="De Vos P."/>
            <person name="Vandamme P."/>
            <person name="Eisen J.A."/>
            <person name="Garrity G."/>
            <person name="Hugenholtz P."/>
            <person name="Kyrpides N.C."/>
        </authorList>
    </citation>
    <scope>NUCLEOTIDE SEQUENCE [LARGE SCALE GENOMIC DNA]</scope>
    <source>
        <strain evidence="12 13">CGMCC 1.10948</strain>
    </source>
</reference>
<evidence type="ECO:0000256" key="2">
    <source>
        <dbReference type="ARBA" id="ARBA00006555"/>
    </source>
</evidence>
<sequence>MSDAELEPRSLRKLWILPVALWTLAAVAAVALHVGGAALALANLKADDSEEGLGAAGAEFAVEMTSPPPRETDMPPGPVDSEEQEERPEMPEQKAEVKETDLPQDRPQQVEEADRLVTENKPKKEQDDDPKIAAVETPAMEAAQKSIAMERQTFEDATREAEKAMAPVMGIGKDILKVTADWNRKISAHLSAHKVNPEGKDPNNETAKVSFALNRMGNVLSVDIVTSSGDKAYDAAAIAMVRKSDPFPQPPAALTEDRIERTVDIVFKPADEKKKKKSAQRQ</sequence>
<evidence type="ECO:0000256" key="1">
    <source>
        <dbReference type="ARBA" id="ARBA00004383"/>
    </source>
</evidence>
<dbReference type="GO" id="GO:0015031">
    <property type="term" value="P:protein transport"/>
    <property type="evidence" value="ECO:0007669"/>
    <property type="project" value="UniProtKB-KW"/>
</dbReference>
<dbReference type="InterPro" id="IPR051045">
    <property type="entry name" value="TonB-dependent_transducer"/>
</dbReference>
<dbReference type="SUPFAM" id="SSF74653">
    <property type="entry name" value="TolA/TonB C-terminal domain"/>
    <property type="match status" value="1"/>
</dbReference>
<keyword evidence="8" id="KW-1133">Transmembrane helix</keyword>
<protein>
    <submittedName>
        <fullName evidence="12">TonB family protein</fullName>
    </submittedName>
</protein>
<dbReference type="InterPro" id="IPR037682">
    <property type="entry name" value="TonB_C"/>
</dbReference>
<comment type="subcellular location">
    <subcellularLocation>
        <location evidence="1">Cell inner membrane</location>
        <topology evidence="1">Single-pass membrane protein</topology>
        <orientation evidence="1">Periplasmic side</orientation>
    </subcellularLocation>
</comment>
<evidence type="ECO:0000256" key="5">
    <source>
        <dbReference type="ARBA" id="ARBA00022519"/>
    </source>
</evidence>
<dbReference type="PROSITE" id="PS52015">
    <property type="entry name" value="TONB_CTD"/>
    <property type="match status" value="1"/>
</dbReference>
<evidence type="ECO:0000256" key="8">
    <source>
        <dbReference type="ARBA" id="ARBA00022989"/>
    </source>
</evidence>
<feature type="region of interest" description="Disordered" evidence="10">
    <location>
        <begin position="62"/>
        <end position="131"/>
    </location>
</feature>
<evidence type="ECO:0000313" key="12">
    <source>
        <dbReference type="EMBL" id="TWI71952.1"/>
    </source>
</evidence>
<feature type="compositionally biased region" description="Basic and acidic residues" evidence="10">
    <location>
        <begin position="87"/>
        <end position="131"/>
    </location>
</feature>
<dbReference type="PANTHER" id="PTHR33446">
    <property type="entry name" value="PROTEIN TONB-RELATED"/>
    <property type="match status" value="1"/>
</dbReference>
<feature type="domain" description="TonB C-terminal" evidence="11">
    <location>
        <begin position="179"/>
        <end position="276"/>
    </location>
</feature>
<dbReference type="OrthoDB" id="8441653at2"/>
<keyword evidence="6" id="KW-0812">Transmembrane</keyword>
<dbReference type="GO" id="GO:0055085">
    <property type="term" value="P:transmembrane transport"/>
    <property type="evidence" value="ECO:0007669"/>
    <property type="project" value="InterPro"/>
</dbReference>
<evidence type="ECO:0000256" key="7">
    <source>
        <dbReference type="ARBA" id="ARBA00022927"/>
    </source>
</evidence>
<dbReference type="PANTHER" id="PTHR33446:SF2">
    <property type="entry name" value="PROTEIN TONB"/>
    <property type="match status" value="1"/>
</dbReference>
<dbReference type="EMBL" id="VLLA01000005">
    <property type="protein sequence ID" value="TWI71952.1"/>
    <property type="molecule type" value="Genomic_DNA"/>
</dbReference>
<comment type="similarity">
    <text evidence="2">Belongs to the TonB family.</text>
</comment>
<gene>
    <name evidence="12" type="ORF">IQ16_02626</name>
</gene>
<keyword evidence="9" id="KW-0472">Membrane</keyword>
<evidence type="ECO:0000256" key="3">
    <source>
        <dbReference type="ARBA" id="ARBA00022448"/>
    </source>
</evidence>
<evidence type="ECO:0000256" key="9">
    <source>
        <dbReference type="ARBA" id="ARBA00023136"/>
    </source>
</evidence>
<name>A0A562RSC2_9BRAD</name>
<dbReference type="GO" id="GO:0098797">
    <property type="term" value="C:plasma membrane protein complex"/>
    <property type="evidence" value="ECO:0007669"/>
    <property type="project" value="TreeGrafter"/>
</dbReference>
<accession>A0A562RSC2</accession>
<evidence type="ECO:0000256" key="4">
    <source>
        <dbReference type="ARBA" id="ARBA00022475"/>
    </source>
</evidence>
<keyword evidence="3" id="KW-0813">Transport</keyword>
<dbReference type="Proteomes" id="UP000316291">
    <property type="component" value="Unassembled WGS sequence"/>
</dbReference>
<proteinExistence type="inferred from homology"/>
<evidence type="ECO:0000256" key="6">
    <source>
        <dbReference type="ARBA" id="ARBA00022692"/>
    </source>
</evidence>
<keyword evidence="5" id="KW-0997">Cell inner membrane</keyword>
<keyword evidence="13" id="KW-1185">Reference proteome</keyword>
<dbReference type="AlphaFoldDB" id="A0A562RSC2"/>